<dbReference type="EMBL" id="QGKX02000996">
    <property type="protein sequence ID" value="KAF3559286.1"/>
    <property type="molecule type" value="Genomic_DNA"/>
</dbReference>
<protein>
    <submittedName>
        <fullName evidence="1">Uncharacterized protein</fullName>
    </submittedName>
</protein>
<dbReference type="AlphaFoldDB" id="A0A8S9R1N1"/>
<proteinExistence type="predicted"/>
<organism evidence="1 2">
    <name type="scientific">Brassica cretica</name>
    <name type="common">Mustard</name>
    <dbReference type="NCBI Taxonomy" id="69181"/>
    <lineage>
        <taxon>Eukaryota</taxon>
        <taxon>Viridiplantae</taxon>
        <taxon>Streptophyta</taxon>
        <taxon>Embryophyta</taxon>
        <taxon>Tracheophyta</taxon>
        <taxon>Spermatophyta</taxon>
        <taxon>Magnoliopsida</taxon>
        <taxon>eudicotyledons</taxon>
        <taxon>Gunneridae</taxon>
        <taxon>Pentapetalae</taxon>
        <taxon>rosids</taxon>
        <taxon>malvids</taxon>
        <taxon>Brassicales</taxon>
        <taxon>Brassicaceae</taxon>
        <taxon>Brassiceae</taxon>
        <taxon>Brassica</taxon>
    </lineage>
</organism>
<reference evidence="1" key="1">
    <citation type="submission" date="2019-12" db="EMBL/GenBank/DDBJ databases">
        <title>Genome sequencing and annotation of Brassica cretica.</title>
        <authorList>
            <person name="Studholme D.J."/>
            <person name="Sarris P."/>
        </authorList>
    </citation>
    <scope>NUCLEOTIDE SEQUENCE</scope>
    <source>
        <strain evidence="1">PFS-109/04</strain>
        <tissue evidence="1">Leaf</tissue>
    </source>
</reference>
<name>A0A8S9R1N1_BRACR</name>
<comment type="caution">
    <text evidence="1">The sequence shown here is derived from an EMBL/GenBank/DDBJ whole genome shotgun (WGS) entry which is preliminary data.</text>
</comment>
<accession>A0A8S9R1N1</accession>
<evidence type="ECO:0000313" key="1">
    <source>
        <dbReference type="EMBL" id="KAF3559286.1"/>
    </source>
</evidence>
<dbReference type="Proteomes" id="UP000712600">
    <property type="component" value="Unassembled WGS sequence"/>
</dbReference>
<evidence type="ECO:0000313" key="2">
    <source>
        <dbReference type="Proteomes" id="UP000712600"/>
    </source>
</evidence>
<sequence>MLSKDKVLLGNEGETDSHLAFQKVTPGNGYSISFWHSPWLPFGPLIHHIGSLEPRQSGIPLSSTLSTQWNRQFLDPLTSSVLGRRSKFMSISHLSPYRTPLITQSGTLLE</sequence>
<gene>
    <name evidence="1" type="ORF">F2Q69_00011791</name>
</gene>